<dbReference type="EMBL" id="CM042010">
    <property type="protein sequence ID" value="KAI3781603.1"/>
    <property type="molecule type" value="Genomic_DNA"/>
</dbReference>
<accession>A0ACB9GEJ0</accession>
<organism evidence="1 2">
    <name type="scientific">Cichorium intybus</name>
    <name type="common">Chicory</name>
    <dbReference type="NCBI Taxonomy" id="13427"/>
    <lineage>
        <taxon>Eukaryota</taxon>
        <taxon>Viridiplantae</taxon>
        <taxon>Streptophyta</taxon>
        <taxon>Embryophyta</taxon>
        <taxon>Tracheophyta</taxon>
        <taxon>Spermatophyta</taxon>
        <taxon>Magnoliopsida</taxon>
        <taxon>eudicotyledons</taxon>
        <taxon>Gunneridae</taxon>
        <taxon>Pentapetalae</taxon>
        <taxon>asterids</taxon>
        <taxon>campanulids</taxon>
        <taxon>Asterales</taxon>
        <taxon>Asteraceae</taxon>
        <taxon>Cichorioideae</taxon>
        <taxon>Cichorieae</taxon>
        <taxon>Cichoriinae</taxon>
        <taxon>Cichorium</taxon>
    </lineage>
</organism>
<reference evidence="2" key="1">
    <citation type="journal article" date="2022" name="Mol. Ecol. Resour.">
        <title>The genomes of chicory, endive, great burdock and yacon provide insights into Asteraceae palaeo-polyploidization history and plant inulin production.</title>
        <authorList>
            <person name="Fan W."/>
            <person name="Wang S."/>
            <person name="Wang H."/>
            <person name="Wang A."/>
            <person name="Jiang F."/>
            <person name="Liu H."/>
            <person name="Zhao H."/>
            <person name="Xu D."/>
            <person name="Zhang Y."/>
        </authorList>
    </citation>
    <scope>NUCLEOTIDE SEQUENCE [LARGE SCALE GENOMIC DNA]</scope>
    <source>
        <strain evidence="2">cv. Punajuju</strain>
    </source>
</reference>
<proteinExistence type="predicted"/>
<dbReference type="Proteomes" id="UP001055811">
    <property type="component" value="Linkage Group LG02"/>
</dbReference>
<sequence length="336" mass="37014">MGWVVQNLRKALELQGTFMRKTFNSTSPDSSKGFIRVGTWGRRSGDPQNNWSFGLEEGHKLVKITIDHGDHVIHSLMFTSESKGVLHNSDMFGGWVGGETVSEVIFDGDEEINGINGTIGSRDGFVIISSLSFKTNKRTHGPFGQATKTAFSIPWDKGSLVGFYGLAGCYIDSIGIYLKANEEILRVGTWGKTIPGAPHNIWDLQLQKNQHLKKITIDHGDNINSFIFTTQYRSLTQTSEKVGQKLREETISEVIFDENEEINSINGTIALSKGHCPGHRVITSISFVTNKKTHGPYGNIRGELFTVSFEDGSFAGLYGIAGAYIDSIGVYLKSVL</sequence>
<keyword evidence="2" id="KW-1185">Reference proteome</keyword>
<protein>
    <submittedName>
        <fullName evidence="1">Uncharacterized protein</fullName>
    </submittedName>
</protein>
<name>A0ACB9GEJ0_CICIN</name>
<gene>
    <name evidence="1" type="ORF">L2E82_11621</name>
</gene>
<evidence type="ECO:0000313" key="1">
    <source>
        <dbReference type="EMBL" id="KAI3781603.1"/>
    </source>
</evidence>
<comment type="caution">
    <text evidence="1">The sequence shown here is derived from an EMBL/GenBank/DDBJ whole genome shotgun (WGS) entry which is preliminary data.</text>
</comment>
<reference evidence="1 2" key="2">
    <citation type="journal article" date="2022" name="Mol. Ecol. Resour.">
        <title>The genomes of chicory, endive, great burdock and yacon provide insights into Asteraceae paleo-polyploidization history and plant inulin production.</title>
        <authorList>
            <person name="Fan W."/>
            <person name="Wang S."/>
            <person name="Wang H."/>
            <person name="Wang A."/>
            <person name="Jiang F."/>
            <person name="Liu H."/>
            <person name="Zhao H."/>
            <person name="Xu D."/>
            <person name="Zhang Y."/>
        </authorList>
    </citation>
    <scope>NUCLEOTIDE SEQUENCE [LARGE SCALE GENOMIC DNA]</scope>
    <source>
        <strain evidence="2">cv. Punajuju</strain>
        <tissue evidence="1">Leaves</tissue>
    </source>
</reference>
<evidence type="ECO:0000313" key="2">
    <source>
        <dbReference type="Proteomes" id="UP001055811"/>
    </source>
</evidence>